<dbReference type="AlphaFoldDB" id="A0A095TIT9"/>
<gene>
    <name evidence="2" type="ORF">HA49_04585</name>
</gene>
<proteinExistence type="predicted"/>
<dbReference type="OrthoDB" id="9816185at2"/>
<keyword evidence="2" id="KW-0255">Endonuclease</keyword>
<dbReference type="Proteomes" id="UP000029577">
    <property type="component" value="Unassembled WGS sequence"/>
</dbReference>
<dbReference type="GO" id="GO:0004519">
    <property type="term" value="F:endonuclease activity"/>
    <property type="evidence" value="ECO:0007669"/>
    <property type="project" value="UniProtKB-KW"/>
</dbReference>
<keyword evidence="2" id="KW-0540">Nuclease</keyword>
<evidence type="ECO:0000259" key="1">
    <source>
        <dbReference type="SMART" id="SM00507"/>
    </source>
</evidence>
<protein>
    <submittedName>
        <fullName evidence="2">Endonuclease</fullName>
    </submittedName>
</protein>
<organism evidence="2 3">
    <name type="scientific">Tatumella morbirosei</name>
    <dbReference type="NCBI Taxonomy" id="642227"/>
    <lineage>
        <taxon>Bacteria</taxon>
        <taxon>Pseudomonadati</taxon>
        <taxon>Pseudomonadota</taxon>
        <taxon>Gammaproteobacteria</taxon>
        <taxon>Enterobacterales</taxon>
        <taxon>Erwiniaceae</taxon>
        <taxon>Tatumella</taxon>
    </lineage>
</organism>
<dbReference type="CDD" id="cd00085">
    <property type="entry name" value="HNHc"/>
    <property type="match status" value="1"/>
</dbReference>
<name>A0A095TIT9_9GAMM</name>
<dbReference type="SMART" id="SM00507">
    <property type="entry name" value="HNHc"/>
    <property type="match status" value="1"/>
</dbReference>
<feature type="domain" description="HNH nuclease" evidence="1">
    <location>
        <begin position="97"/>
        <end position="150"/>
    </location>
</feature>
<keyword evidence="2" id="KW-0378">Hydrolase</keyword>
<sequence length="285" mass="32302">MLKLKQPAYTYSDMLTSCREGITGNPGLLLKVDEAITDLQTLAASYQASALTGELYTIQPLQNKDEEDPIVVGRLKKSDFVKLYGHYVVGKKKPARTIYDALMTAANEKCPFCGGIGRPRNLDHYLPKAHYPQFSIFPVNLVPACRDCNMDGKGETFARNEAEQILHPYLDDSRYYDEQWISARYLVGKNDEPGVIEYFVSPPADWDNAHKQRVEKHFNDFDLSLRYSKEAGARLVVLLALYNSVLPISVDKNAAKDLIFQTIINKSPFVNHWERIMCLALMSDL</sequence>
<evidence type="ECO:0000313" key="2">
    <source>
        <dbReference type="EMBL" id="KGD76766.1"/>
    </source>
</evidence>
<dbReference type="STRING" id="642227.HA49_04585"/>
<comment type="caution">
    <text evidence="2">The sequence shown here is derived from an EMBL/GenBank/DDBJ whole genome shotgun (WGS) entry which is preliminary data.</text>
</comment>
<dbReference type="EMBL" id="JPKR02000001">
    <property type="protein sequence ID" value="KGD76766.1"/>
    <property type="molecule type" value="Genomic_DNA"/>
</dbReference>
<dbReference type="Gene3D" id="1.10.30.50">
    <property type="match status" value="1"/>
</dbReference>
<dbReference type="RefSeq" id="WP_038017221.1">
    <property type="nucleotide sequence ID" value="NZ_JPKR02000001.1"/>
</dbReference>
<accession>A0A095TIT9</accession>
<reference evidence="2" key="1">
    <citation type="submission" date="2014-12" db="EMBL/GenBank/DDBJ databases">
        <title>The draft genome of the Tatumella morbirosei type strain, LMG23360T isolated from pineapple rot.</title>
        <authorList>
            <person name="Smits T.H."/>
            <person name="Palmer M."/>
            <person name="Venter S.N."/>
            <person name="Duffy B."/>
            <person name="Steenkamp E.T."/>
            <person name="Chan W.Y."/>
            <person name="Coutinho T.A."/>
            <person name="Coetzee M.P."/>
            <person name="De Maayer P."/>
        </authorList>
    </citation>
    <scope>NUCLEOTIDE SEQUENCE [LARGE SCALE GENOMIC DNA]</scope>
    <source>
        <strain evidence="2">LMG 23360</strain>
    </source>
</reference>
<dbReference type="InterPro" id="IPR003615">
    <property type="entry name" value="HNH_nuc"/>
</dbReference>
<evidence type="ECO:0000313" key="3">
    <source>
        <dbReference type="Proteomes" id="UP000029577"/>
    </source>
</evidence>
<keyword evidence="3" id="KW-1185">Reference proteome</keyword>
<dbReference type="eggNOG" id="COG1403">
    <property type="taxonomic scope" value="Bacteria"/>
</dbReference>